<evidence type="ECO:0000313" key="2">
    <source>
        <dbReference type="Proteomes" id="UP001221142"/>
    </source>
</evidence>
<accession>A0AAD7G0I1</accession>
<evidence type="ECO:0000313" key="1">
    <source>
        <dbReference type="EMBL" id="KAJ7647823.1"/>
    </source>
</evidence>
<keyword evidence="2" id="KW-1185">Reference proteome</keyword>
<proteinExistence type="predicted"/>
<dbReference type="EMBL" id="JARKIF010000002">
    <property type="protein sequence ID" value="KAJ7647823.1"/>
    <property type="molecule type" value="Genomic_DNA"/>
</dbReference>
<dbReference type="AlphaFoldDB" id="A0AAD7G0I1"/>
<name>A0AAD7G0I1_9AGAR</name>
<sequence length="469" mass="51952">MLEVMRHLAIPDVVRLLQVRHGTTRALLSHECTFWILLVEATRATYPLGCPRYADLSQYNLQTLKDLITSRFKLQRNWNLEFPKVVDLQVTSLDECVKILGLVQGTPIALVHMPKTEDVACWDVQLGAQFPFPPIKVGGKLNNVSEPFVSSYGVCSFVVVGGKVEDTSKGERWQYIITIKHDNRKATGFDSVRTATAYPTSPDGSIFLTRDVIGALIANKREDHCTIVTSKIGDGPGSESESPMKLNCTASEFSDRHLMVAFTCRGHFFNILEDGSRAQIQHVSRERLTHSEKVATVYEADILDVGKTCRPMYPILPSCPSYGVAAAFVREAKVRDETTFTFLPATPINSPTGDDGVSSPLTFPFPCPTARVPGRTIDPSLMCMDHGGLNIVGVLQDPNPMNSPNLVLVHYHPETQTTSVHYPDVPPSLDLDEMQNLWADDTAGVIYLIGKEELTGKKSQWSLFALRYA</sequence>
<comment type="caution">
    <text evidence="1">The sequence shown here is derived from an EMBL/GenBank/DDBJ whole genome shotgun (WGS) entry which is preliminary data.</text>
</comment>
<protein>
    <submittedName>
        <fullName evidence="1">Uncharacterized protein</fullName>
    </submittedName>
</protein>
<organism evidence="1 2">
    <name type="scientific">Roridomyces roridus</name>
    <dbReference type="NCBI Taxonomy" id="1738132"/>
    <lineage>
        <taxon>Eukaryota</taxon>
        <taxon>Fungi</taxon>
        <taxon>Dikarya</taxon>
        <taxon>Basidiomycota</taxon>
        <taxon>Agaricomycotina</taxon>
        <taxon>Agaricomycetes</taxon>
        <taxon>Agaricomycetidae</taxon>
        <taxon>Agaricales</taxon>
        <taxon>Marasmiineae</taxon>
        <taxon>Mycenaceae</taxon>
        <taxon>Roridomyces</taxon>
    </lineage>
</organism>
<dbReference type="Proteomes" id="UP001221142">
    <property type="component" value="Unassembled WGS sequence"/>
</dbReference>
<reference evidence="1" key="1">
    <citation type="submission" date="2023-03" db="EMBL/GenBank/DDBJ databases">
        <title>Massive genome expansion in bonnet fungi (Mycena s.s.) driven by repeated elements and novel gene families across ecological guilds.</title>
        <authorList>
            <consortium name="Lawrence Berkeley National Laboratory"/>
            <person name="Harder C.B."/>
            <person name="Miyauchi S."/>
            <person name="Viragh M."/>
            <person name="Kuo A."/>
            <person name="Thoen E."/>
            <person name="Andreopoulos B."/>
            <person name="Lu D."/>
            <person name="Skrede I."/>
            <person name="Drula E."/>
            <person name="Henrissat B."/>
            <person name="Morin E."/>
            <person name="Kohler A."/>
            <person name="Barry K."/>
            <person name="LaButti K."/>
            <person name="Morin E."/>
            <person name="Salamov A."/>
            <person name="Lipzen A."/>
            <person name="Mereny Z."/>
            <person name="Hegedus B."/>
            <person name="Baldrian P."/>
            <person name="Stursova M."/>
            <person name="Weitz H."/>
            <person name="Taylor A."/>
            <person name="Grigoriev I.V."/>
            <person name="Nagy L.G."/>
            <person name="Martin F."/>
            <person name="Kauserud H."/>
        </authorList>
    </citation>
    <scope>NUCLEOTIDE SEQUENCE</scope>
    <source>
        <strain evidence="1">9284</strain>
    </source>
</reference>
<gene>
    <name evidence="1" type="ORF">FB45DRAFT_860882</name>
</gene>